<keyword evidence="7" id="KW-0282">Flagellum</keyword>
<dbReference type="OrthoDB" id="9786431at2"/>
<keyword evidence="5 6" id="KW-0975">Bacterial flagellum</keyword>
<proteinExistence type="inferred from homology"/>
<dbReference type="GO" id="GO:0009428">
    <property type="term" value="C:bacterial-type flagellum basal body, distal rod, P ring"/>
    <property type="evidence" value="ECO:0007669"/>
    <property type="project" value="InterPro"/>
</dbReference>
<comment type="subcellular location">
    <subcellularLocation>
        <location evidence="2 6">Bacterial flagellum basal body</location>
    </subcellularLocation>
</comment>
<keyword evidence="7" id="KW-0966">Cell projection</keyword>
<keyword evidence="4" id="KW-0732">Signal</keyword>
<evidence type="ECO:0000256" key="4">
    <source>
        <dbReference type="ARBA" id="ARBA00022729"/>
    </source>
</evidence>
<gene>
    <name evidence="6 7" type="primary">flgI</name>
    <name evidence="7" type="ORF">AQUSIP_24150</name>
</gene>
<protein>
    <recommendedName>
        <fullName evidence="6">Flagellar P-ring protein</fullName>
    </recommendedName>
    <alternativeName>
        <fullName evidence="6">Basal body P-ring protein</fullName>
    </alternativeName>
</protein>
<dbReference type="KEGG" id="asip:AQUSIP_24150"/>
<dbReference type="GO" id="GO:0030288">
    <property type="term" value="C:outer membrane-bounded periplasmic space"/>
    <property type="evidence" value="ECO:0007669"/>
    <property type="project" value="InterPro"/>
</dbReference>
<evidence type="ECO:0000256" key="5">
    <source>
        <dbReference type="ARBA" id="ARBA00023143"/>
    </source>
</evidence>
<dbReference type="HAMAP" id="MF_00416">
    <property type="entry name" value="FlgI"/>
    <property type="match status" value="1"/>
</dbReference>
<comment type="similarity">
    <text evidence="3 6">Belongs to the FlgI family.</text>
</comment>
<dbReference type="GO" id="GO:0071973">
    <property type="term" value="P:bacterial-type flagellum-dependent cell motility"/>
    <property type="evidence" value="ECO:0007669"/>
    <property type="project" value="InterPro"/>
</dbReference>
<sequence>MRLTRYLFLFAGLILPISISYSTRIKDITNLAGVRDNQLVGYGLVVGLDGTGDRVNQTPFTQQSFTNMLLQFGIRLPVGVNLQLKNVAAVALSASLPPFARIGQKLDVTVASLGNATSLRSGELLMTPLRGADGQTYAVAQGSVVVSGFGAQGSDGSKVIVNSTSSGRIPNGATIEKTIDMPFVKDGAITFELSNPDFTTAERIEQAINHEFGRKVAHALDASSVRVKIHNLRLDPNDIPVYHGDTASYKSEEDHYQSTYYDKRLMSQYVPIISRIENIKMQPADIRARVIANSRTGTIVVDQNVSISPVAVAHGNLSVVISERPYVSQPNAFASGKTVTGKASDISINQTQNHAFLFAPGASLNDLVNAINSVGAAPGDIIAILEAIKAAGALHADLEII</sequence>
<comment type="subunit">
    <text evidence="6">The basal body constitutes a major portion of the flagellar organelle and consists of four rings (L,P,S, and M) mounted on a central rod.</text>
</comment>
<keyword evidence="7" id="KW-0969">Cilium</keyword>
<dbReference type="InterPro" id="IPR001782">
    <property type="entry name" value="Flag_FlgI"/>
</dbReference>
<name>A0A5E4PKL2_9COXI</name>
<dbReference type="PANTHER" id="PTHR30381">
    <property type="entry name" value="FLAGELLAR P-RING PERIPLASMIC PROTEIN FLGI"/>
    <property type="match status" value="1"/>
</dbReference>
<evidence type="ECO:0000256" key="3">
    <source>
        <dbReference type="ARBA" id="ARBA00008994"/>
    </source>
</evidence>
<dbReference type="PRINTS" id="PR01010">
    <property type="entry name" value="FLGPRINGFLGI"/>
</dbReference>
<dbReference type="EMBL" id="LR699120">
    <property type="protein sequence ID" value="VVC77088.1"/>
    <property type="molecule type" value="Genomic_DNA"/>
</dbReference>
<evidence type="ECO:0000256" key="1">
    <source>
        <dbReference type="ARBA" id="ARBA00002591"/>
    </source>
</evidence>
<reference evidence="7 8" key="1">
    <citation type="submission" date="2019-08" db="EMBL/GenBank/DDBJ databases">
        <authorList>
            <person name="Guy L."/>
        </authorList>
    </citation>
    <scope>NUCLEOTIDE SEQUENCE [LARGE SCALE GENOMIC DNA]</scope>
    <source>
        <strain evidence="7 8">SGT-108</strain>
    </source>
</reference>
<evidence type="ECO:0000313" key="8">
    <source>
        <dbReference type="Proteomes" id="UP000324194"/>
    </source>
</evidence>
<keyword evidence="8" id="KW-1185">Reference proteome</keyword>
<evidence type="ECO:0000313" key="7">
    <source>
        <dbReference type="EMBL" id="VVC77088.1"/>
    </source>
</evidence>
<accession>A0A5E4PKL2</accession>
<dbReference type="PANTHER" id="PTHR30381:SF0">
    <property type="entry name" value="FLAGELLAR P-RING PROTEIN"/>
    <property type="match status" value="1"/>
</dbReference>
<comment type="function">
    <text evidence="1 6">Assembles around the rod to form the L-ring and probably protects the motor/basal body from shearing forces during rotation.</text>
</comment>
<dbReference type="Proteomes" id="UP000324194">
    <property type="component" value="Chromosome 2"/>
</dbReference>
<evidence type="ECO:0000256" key="2">
    <source>
        <dbReference type="ARBA" id="ARBA00004117"/>
    </source>
</evidence>
<dbReference type="Pfam" id="PF02119">
    <property type="entry name" value="FlgI"/>
    <property type="match status" value="2"/>
</dbReference>
<evidence type="ECO:0000256" key="6">
    <source>
        <dbReference type="HAMAP-Rule" id="MF_00416"/>
    </source>
</evidence>
<dbReference type="GO" id="GO:0005198">
    <property type="term" value="F:structural molecule activity"/>
    <property type="evidence" value="ECO:0007669"/>
    <property type="project" value="InterPro"/>
</dbReference>
<organism evidence="7 8">
    <name type="scientific">Aquicella siphonis</name>
    <dbReference type="NCBI Taxonomy" id="254247"/>
    <lineage>
        <taxon>Bacteria</taxon>
        <taxon>Pseudomonadati</taxon>
        <taxon>Pseudomonadota</taxon>
        <taxon>Gammaproteobacteria</taxon>
        <taxon>Legionellales</taxon>
        <taxon>Coxiellaceae</taxon>
        <taxon>Aquicella</taxon>
    </lineage>
</organism>
<dbReference type="AlphaFoldDB" id="A0A5E4PKL2"/>